<keyword evidence="4 7" id="KW-0812">Transmembrane</keyword>
<dbReference type="PANTHER" id="PTHR30043">
    <property type="entry name" value="PHOSPHONATES TRANSPORT SYSTEM PERMEASE PROTEIN"/>
    <property type="match status" value="1"/>
</dbReference>
<feature type="transmembrane region" description="Helical" evidence="7">
    <location>
        <begin position="64"/>
        <end position="81"/>
    </location>
</feature>
<dbReference type="AlphaFoldDB" id="A0A934QDQ1"/>
<dbReference type="SUPFAM" id="SSF161098">
    <property type="entry name" value="MetI-like"/>
    <property type="match status" value="1"/>
</dbReference>
<dbReference type="Pfam" id="PF00528">
    <property type="entry name" value="BPD_transp_1"/>
    <property type="match status" value="1"/>
</dbReference>
<keyword evidence="5 7" id="KW-1133">Transmembrane helix</keyword>
<dbReference type="GO" id="GO:0005886">
    <property type="term" value="C:plasma membrane"/>
    <property type="evidence" value="ECO:0007669"/>
    <property type="project" value="UniProtKB-SubCell"/>
</dbReference>
<organism evidence="10 11">
    <name type="scientific">Leucobacter edaphi</name>
    <dbReference type="NCBI Taxonomy" id="2796472"/>
    <lineage>
        <taxon>Bacteria</taxon>
        <taxon>Bacillati</taxon>
        <taxon>Actinomycetota</taxon>
        <taxon>Actinomycetes</taxon>
        <taxon>Micrococcales</taxon>
        <taxon>Microbacteriaceae</taxon>
        <taxon>Leucobacter</taxon>
    </lineage>
</organism>
<sequence>MTSESGARDTREAASRSGAATSDAAPGAKPPVKSSSRSGGKSGARSLSEADRLRLERAFRMPRTRFLIGLPIAALILYWSFAGAQFNFLKLGEGAVNMGDFLARLWPPDFSKFGTIVRLLIETFQMAVVGTALGAVLSLVVAFGASSNIAPKWLYYPSRWVMNIIRSVPDLVFALMFVSAVGLGPFAGILAMTLGSIGSIGKIFAEAMEAVDRGPIVAMEAVGASKRQIIQYGILPQAAPLLTSYTLLLFEGNVRGATILGLVGAGGIGLELTTAMRMYDYGHLSAIIICIIVLVTAIDQGSALIRRRIT</sequence>
<comment type="caution">
    <text evidence="10">The sequence shown here is derived from an EMBL/GenBank/DDBJ whole genome shotgun (WGS) entry which is preliminary data.</text>
</comment>
<dbReference type="Proteomes" id="UP000618733">
    <property type="component" value="Unassembled WGS sequence"/>
</dbReference>
<dbReference type="EMBL" id="JAEHOI010000011">
    <property type="protein sequence ID" value="MBK0422714.1"/>
    <property type="molecule type" value="Genomic_DNA"/>
</dbReference>
<feature type="compositionally biased region" description="Basic and acidic residues" evidence="8">
    <location>
        <begin position="1"/>
        <end position="14"/>
    </location>
</feature>
<evidence type="ECO:0000256" key="2">
    <source>
        <dbReference type="ARBA" id="ARBA00022448"/>
    </source>
</evidence>
<comment type="subcellular location">
    <subcellularLocation>
        <location evidence="1 7">Cell membrane</location>
        <topology evidence="1 7">Multi-pass membrane protein</topology>
    </subcellularLocation>
</comment>
<dbReference type="InterPro" id="IPR000515">
    <property type="entry name" value="MetI-like"/>
</dbReference>
<gene>
    <name evidence="10" type="primary">phnE</name>
    <name evidence="10" type="ORF">JD292_11590</name>
</gene>
<reference evidence="10" key="1">
    <citation type="submission" date="2020-12" db="EMBL/GenBank/DDBJ databases">
        <title>Leucobacter sp. CAS2, isolated from Chromium sludge.</title>
        <authorList>
            <person name="Xu Z."/>
        </authorList>
    </citation>
    <scope>NUCLEOTIDE SEQUENCE</scope>
    <source>
        <strain evidence="10">CSA2</strain>
    </source>
</reference>
<dbReference type="InterPro" id="IPR035906">
    <property type="entry name" value="MetI-like_sf"/>
</dbReference>
<feature type="transmembrane region" description="Helical" evidence="7">
    <location>
        <begin position="171"/>
        <end position="194"/>
    </location>
</feature>
<evidence type="ECO:0000256" key="6">
    <source>
        <dbReference type="ARBA" id="ARBA00023136"/>
    </source>
</evidence>
<dbReference type="PANTHER" id="PTHR30043:SF1">
    <property type="entry name" value="ABC TRANSPORT SYSTEM PERMEASE PROTEIN P69"/>
    <property type="match status" value="1"/>
</dbReference>
<name>A0A934QDQ1_9MICO</name>
<feature type="transmembrane region" description="Helical" evidence="7">
    <location>
        <begin position="257"/>
        <end position="275"/>
    </location>
</feature>
<feature type="region of interest" description="Disordered" evidence="8">
    <location>
        <begin position="1"/>
        <end position="45"/>
    </location>
</feature>
<keyword evidence="3" id="KW-1003">Cell membrane</keyword>
<evidence type="ECO:0000259" key="9">
    <source>
        <dbReference type="PROSITE" id="PS50928"/>
    </source>
</evidence>
<keyword evidence="2 7" id="KW-0813">Transport</keyword>
<keyword evidence="11" id="KW-1185">Reference proteome</keyword>
<dbReference type="Gene3D" id="1.10.3720.10">
    <property type="entry name" value="MetI-like"/>
    <property type="match status" value="1"/>
</dbReference>
<proteinExistence type="inferred from homology"/>
<dbReference type="NCBIfam" id="TIGR01097">
    <property type="entry name" value="PhnE"/>
    <property type="match status" value="1"/>
</dbReference>
<evidence type="ECO:0000256" key="3">
    <source>
        <dbReference type="ARBA" id="ARBA00022475"/>
    </source>
</evidence>
<evidence type="ECO:0000313" key="10">
    <source>
        <dbReference type="EMBL" id="MBK0422714.1"/>
    </source>
</evidence>
<comment type="similarity">
    <text evidence="7">Belongs to the binding-protein-dependent transport system permease family.</text>
</comment>
<evidence type="ECO:0000256" key="1">
    <source>
        <dbReference type="ARBA" id="ARBA00004651"/>
    </source>
</evidence>
<evidence type="ECO:0000256" key="7">
    <source>
        <dbReference type="RuleBase" id="RU363032"/>
    </source>
</evidence>
<dbReference type="InterPro" id="IPR005769">
    <property type="entry name" value="PhnE/PtxC"/>
</dbReference>
<feature type="transmembrane region" description="Helical" evidence="7">
    <location>
        <begin position="281"/>
        <end position="298"/>
    </location>
</feature>
<evidence type="ECO:0000256" key="5">
    <source>
        <dbReference type="ARBA" id="ARBA00022989"/>
    </source>
</evidence>
<feature type="domain" description="ABC transmembrane type-1" evidence="9">
    <location>
        <begin position="120"/>
        <end position="302"/>
    </location>
</feature>
<evidence type="ECO:0000313" key="11">
    <source>
        <dbReference type="Proteomes" id="UP000618733"/>
    </source>
</evidence>
<keyword evidence="6 7" id="KW-0472">Membrane</keyword>
<feature type="transmembrane region" description="Helical" evidence="7">
    <location>
        <begin position="127"/>
        <end position="150"/>
    </location>
</feature>
<feature type="compositionally biased region" description="Low complexity" evidence="8">
    <location>
        <begin position="33"/>
        <end position="45"/>
    </location>
</feature>
<dbReference type="PROSITE" id="PS50928">
    <property type="entry name" value="ABC_TM1"/>
    <property type="match status" value="1"/>
</dbReference>
<accession>A0A934QDQ1</accession>
<evidence type="ECO:0000256" key="4">
    <source>
        <dbReference type="ARBA" id="ARBA00022692"/>
    </source>
</evidence>
<dbReference type="CDD" id="cd06261">
    <property type="entry name" value="TM_PBP2"/>
    <property type="match status" value="1"/>
</dbReference>
<protein>
    <submittedName>
        <fullName evidence="10">Phosphonate ABC transporter, permease protein PhnE</fullName>
    </submittedName>
</protein>
<evidence type="ECO:0000256" key="8">
    <source>
        <dbReference type="SAM" id="MobiDB-lite"/>
    </source>
</evidence>
<feature type="transmembrane region" description="Helical" evidence="7">
    <location>
        <begin position="229"/>
        <end position="250"/>
    </location>
</feature>
<dbReference type="GO" id="GO:0015416">
    <property type="term" value="F:ABC-type phosphonate transporter activity"/>
    <property type="evidence" value="ECO:0007669"/>
    <property type="project" value="InterPro"/>
</dbReference>